<comment type="function">
    <text evidence="15">Receptor for gastrin and cholecystokinin. The CCK-B receptors occur throughout the central nervous system where they modulate anxiety, analgesia, arousal, and neuroleptic activity. This receptor mediates its action by association with G proteins that activate a phosphatidylinositol-calcium second messenger system.</text>
</comment>
<dbReference type="PROSITE" id="PS50262">
    <property type="entry name" value="G_PROTEIN_RECEP_F1_2"/>
    <property type="match status" value="1"/>
</dbReference>
<evidence type="ECO:0000256" key="11">
    <source>
        <dbReference type="ARBA" id="ARBA00023170"/>
    </source>
</evidence>
<evidence type="ECO:0000256" key="4">
    <source>
        <dbReference type="ARBA" id="ARBA00022475"/>
    </source>
</evidence>
<evidence type="ECO:0000256" key="10">
    <source>
        <dbReference type="ARBA" id="ARBA00023157"/>
    </source>
</evidence>
<reference evidence="22" key="1">
    <citation type="submission" date="2025-08" db="UniProtKB">
        <authorList>
            <consortium name="RefSeq"/>
        </authorList>
    </citation>
    <scope>IDENTIFICATION</scope>
    <source>
        <tissue evidence="22">Muscle</tissue>
    </source>
</reference>
<feature type="domain" description="G-protein coupled receptors family 1 profile" evidence="20">
    <location>
        <begin position="44"/>
        <end position="346"/>
    </location>
</feature>
<dbReference type="PROSITE" id="PS00237">
    <property type="entry name" value="G_PROTEIN_RECEP_F1_1"/>
    <property type="match status" value="1"/>
</dbReference>
<dbReference type="SMART" id="SM01381">
    <property type="entry name" value="7TM_GPCR_Srsx"/>
    <property type="match status" value="1"/>
</dbReference>
<keyword evidence="8 19" id="KW-0472">Membrane</keyword>
<proteinExistence type="inferred from homology"/>
<keyword evidence="4" id="KW-1003">Cell membrane</keyword>
<dbReference type="GeneID" id="106462050"/>
<feature type="transmembrane region" description="Helical" evidence="19">
    <location>
        <begin position="328"/>
        <end position="349"/>
    </location>
</feature>
<dbReference type="PRINTS" id="PR00527">
    <property type="entry name" value="GASTRINR"/>
</dbReference>
<dbReference type="SUPFAM" id="SSF81321">
    <property type="entry name" value="Family A G protein-coupled receptor-like"/>
    <property type="match status" value="1"/>
</dbReference>
<feature type="compositionally biased region" description="Basic residues" evidence="18">
    <location>
        <begin position="382"/>
        <end position="391"/>
    </location>
</feature>
<keyword evidence="12" id="KW-0325">Glycoprotein</keyword>
<name>A0ABM1SMM0_LIMPO</name>
<comment type="similarity">
    <text evidence="2 17">Belongs to the G-protein coupled receptor 1 family.</text>
</comment>
<keyword evidence="21" id="KW-1185">Reference proteome</keyword>
<keyword evidence="5 17" id="KW-0812">Transmembrane</keyword>
<organism evidence="21 22">
    <name type="scientific">Limulus polyphemus</name>
    <name type="common">Atlantic horseshoe crab</name>
    <dbReference type="NCBI Taxonomy" id="6850"/>
    <lineage>
        <taxon>Eukaryota</taxon>
        <taxon>Metazoa</taxon>
        <taxon>Ecdysozoa</taxon>
        <taxon>Arthropoda</taxon>
        <taxon>Chelicerata</taxon>
        <taxon>Merostomata</taxon>
        <taxon>Xiphosura</taxon>
        <taxon>Limulidae</taxon>
        <taxon>Limulus</taxon>
    </lineage>
</organism>
<dbReference type="PRINTS" id="PR01822">
    <property type="entry name" value="CCYSTOKININR"/>
</dbReference>
<dbReference type="Pfam" id="PF00001">
    <property type="entry name" value="7tm_1"/>
    <property type="match status" value="1"/>
</dbReference>
<comment type="subcellular location">
    <subcellularLocation>
        <location evidence="1">Cell membrane</location>
        <topology evidence="1">Multi-pass membrane protein</topology>
    </subcellularLocation>
</comment>
<evidence type="ECO:0000256" key="17">
    <source>
        <dbReference type="RuleBase" id="RU000688"/>
    </source>
</evidence>
<sequence length="448" mass="51425">MTANDSGEKNETDHIFSPFVFTWTVAIGLRVGLYIIIFTAAILGNVLVIVTLTQNKRMRTVTNTFLLNLAISDLLLGVFCMPFTLVGSLLKNFIFGDVMCRLIPYLQAVSVSVSVWTLVSISLERYFAICRPLKSRQWQTTSHACKIIMFVWTGSFLAMLPTAVLSRLLEVKSSGRYKCRELWPQKVPEQLFNLYLDVILLVIPLVVMSVAYIIIVRRLFFGLQAGNEEFGLNPLGNGRQVNMATDGQNERTYNTVIVHSLHTRTNIQRHLVVKGTTKKSYAAKKRVIRMLFVVMVEFFICWTPLYVINTWSIFDPVTIYGKLGTTGFSAIQLLAYISCCCNPMTYCFMHKKYRQAFLTAVGCKKRRSWRSYRWSDSVHSNIPRKKRKKNGRTTSKAGQMRKARIQETTEEAEVQKQYDHFRYAQAVADESTEEKNTRRESNRLQRST</sequence>
<keyword evidence="11 17" id="KW-0675">Receptor</keyword>
<evidence type="ECO:0000256" key="3">
    <source>
        <dbReference type="ARBA" id="ARBA00019090"/>
    </source>
</evidence>
<feature type="transmembrane region" description="Helical" evidence="19">
    <location>
        <begin position="192"/>
        <end position="215"/>
    </location>
</feature>
<evidence type="ECO:0000256" key="2">
    <source>
        <dbReference type="ARBA" id="ARBA00010663"/>
    </source>
</evidence>
<keyword evidence="7 17" id="KW-0297">G-protein coupled receptor</keyword>
<evidence type="ECO:0000256" key="12">
    <source>
        <dbReference type="ARBA" id="ARBA00023180"/>
    </source>
</evidence>
<feature type="region of interest" description="Disordered" evidence="18">
    <location>
        <begin position="426"/>
        <end position="448"/>
    </location>
</feature>
<dbReference type="PANTHER" id="PTHR24238">
    <property type="entry name" value="G-PROTEIN COUPLED RECEPTOR"/>
    <property type="match status" value="1"/>
</dbReference>
<evidence type="ECO:0000256" key="14">
    <source>
        <dbReference type="ARBA" id="ARBA00023288"/>
    </source>
</evidence>
<dbReference type="PANTHER" id="PTHR24238:SF75">
    <property type="entry name" value="CHOLECYSTOKININ-LIKE RECEPTOR AT 17D1-RELATED"/>
    <property type="match status" value="1"/>
</dbReference>
<protein>
    <recommendedName>
        <fullName evidence="3">Gastrin/cholecystokinin type B receptor</fullName>
    </recommendedName>
    <alternativeName>
        <fullName evidence="16">Cholecystokinin-2 receptor</fullName>
    </alternativeName>
</protein>
<evidence type="ECO:0000256" key="6">
    <source>
        <dbReference type="ARBA" id="ARBA00022989"/>
    </source>
</evidence>
<dbReference type="Gene3D" id="1.20.1070.10">
    <property type="entry name" value="Rhodopsin 7-helix transmembrane proteins"/>
    <property type="match status" value="1"/>
</dbReference>
<evidence type="ECO:0000256" key="19">
    <source>
        <dbReference type="SAM" id="Phobius"/>
    </source>
</evidence>
<evidence type="ECO:0000256" key="18">
    <source>
        <dbReference type="SAM" id="MobiDB-lite"/>
    </source>
</evidence>
<keyword evidence="14" id="KW-0449">Lipoprotein</keyword>
<keyword evidence="10" id="KW-1015">Disulfide bond</keyword>
<feature type="transmembrane region" description="Helical" evidence="19">
    <location>
        <begin position="144"/>
        <end position="164"/>
    </location>
</feature>
<feature type="region of interest" description="Disordered" evidence="18">
    <location>
        <begin position="381"/>
        <end position="413"/>
    </location>
</feature>
<keyword evidence="13 17" id="KW-0807">Transducer</keyword>
<feature type="transmembrane region" description="Helical" evidence="19">
    <location>
        <begin position="102"/>
        <end position="123"/>
    </location>
</feature>
<dbReference type="InterPro" id="IPR000314">
    <property type="entry name" value="Gastrin_rcpt"/>
</dbReference>
<evidence type="ECO:0000256" key="16">
    <source>
        <dbReference type="ARBA" id="ARBA00031093"/>
    </source>
</evidence>
<evidence type="ECO:0000256" key="13">
    <source>
        <dbReference type="ARBA" id="ARBA00023224"/>
    </source>
</evidence>
<evidence type="ECO:0000256" key="1">
    <source>
        <dbReference type="ARBA" id="ARBA00004651"/>
    </source>
</evidence>
<keyword evidence="6 19" id="KW-1133">Transmembrane helix</keyword>
<evidence type="ECO:0000256" key="5">
    <source>
        <dbReference type="ARBA" id="ARBA00022692"/>
    </source>
</evidence>
<gene>
    <name evidence="22" type="primary">LOC106462050</name>
</gene>
<feature type="transmembrane region" description="Helical" evidence="19">
    <location>
        <begin position="287"/>
        <end position="308"/>
    </location>
</feature>
<evidence type="ECO:0000313" key="21">
    <source>
        <dbReference type="Proteomes" id="UP000694941"/>
    </source>
</evidence>
<evidence type="ECO:0000259" key="20">
    <source>
        <dbReference type="PROSITE" id="PS50262"/>
    </source>
</evidence>
<evidence type="ECO:0000256" key="15">
    <source>
        <dbReference type="ARBA" id="ARBA00025402"/>
    </source>
</evidence>
<feature type="transmembrane region" description="Helical" evidence="19">
    <location>
        <begin position="65"/>
        <end position="90"/>
    </location>
</feature>
<dbReference type="InterPro" id="IPR009126">
    <property type="entry name" value="Cholcskin_rcpt"/>
</dbReference>
<evidence type="ECO:0000256" key="9">
    <source>
        <dbReference type="ARBA" id="ARBA00023139"/>
    </source>
</evidence>
<evidence type="ECO:0000256" key="7">
    <source>
        <dbReference type="ARBA" id="ARBA00023040"/>
    </source>
</evidence>
<evidence type="ECO:0000256" key="8">
    <source>
        <dbReference type="ARBA" id="ARBA00023136"/>
    </source>
</evidence>
<feature type="transmembrane region" description="Helical" evidence="19">
    <location>
        <begin position="31"/>
        <end position="53"/>
    </location>
</feature>
<dbReference type="RefSeq" id="XP_022244876.1">
    <property type="nucleotide sequence ID" value="XM_022389168.1"/>
</dbReference>
<keyword evidence="9" id="KW-0564">Palmitate</keyword>
<evidence type="ECO:0000313" key="22">
    <source>
        <dbReference type="RefSeq" id="XP_022244876.1"/>
    </source>
</evidence>
<dbReference type="Proteomes" id="UP000694941">
    <property type="component" value="Unplaced"/>
</dbReference>
<accession>A0ABM1SMM0</accession>
<dbReference type="PRINTS" id="PR00237">
    <property type="entry name" value="GPCRRHODOPSN"/>
</dbReference>
<dbReference type="InterPro" id="IPR000276">
    <property type="entry name" value="GPCR_Rhodpsn"/>
</dbReference>
<dbReference type="InterPro" id="IPR017452">
    <property type="entry name" value="GPCR_Rhodpsn_7TM"/>
</dbReference>
<feature type="compositionally biased region" description="Basic and acidic residues" evidence="18">
    <location>
        <begin position="433"/>
        <end position="448"/>
    </location>
</feature>